<organism evidence="1 2">
    <name type="scientific">Bosea lupini</name>
    <dbReference type="NCBI Taxonomy" id="1036779"/>
    <lineage>
        <taxon>Bacteria</taxon>
        <taxon>Pseudomonadati</taxon>
        <taxon>Pseudomonadota</taxon>
        <taxon>Alphaproteobacteria</taxon>
        <taxon>Hyphomicrobiales</taxon>
        <taxon>Boseaceae</taxon>
        <taxon>Bosea</taxon>
    </lineage>
</organism>
<sequence length="134" mass="14220">MELRYISETSIAAVLADGDALHGTAGPCEVSFPAEPGEPYFDAALATGLTIALYVPPSAPTFTRIPKAEVWRRLTDEEAEAVDAALQAAPLRLRRVFEAAQFLDTADADYPALRAGVEAALGATRANEVLAPTY</sequence>
<dbReference type="Proteomes" id="UP000199664">
    <property type="component" value="Unassembled WGS sequence"/>
</dbReference>
<accession>A0A1H8AF45</accession>
<evidence type="ECO:0000313" key="2">
    <source>
        <dbReference type="Proteomes" id="UP000199664"/>
    </source>
</evidence>
<proteinExistence type="predicted"/>
<evidence type="ECO:0000313" key="1">
    <source>
        <dbReference type="EMBL" id="SEM68554.1"/>
    </source>
</evidence>
<gene>
    <name evidence="1" type="ORF">SAMN04515666_11910</name>
</gene>
<protein>
    <submittedName>
        <fullName evidence="1">Uncharacterized protein</fullName>
    </submittedName>
</protein>
<dbReference type="AlphaFoldDB" id="A0A1H8AF45"/>
<reference evidence="2" key="1">
    <citation type="submission" date="2016-10" db="EMBL/GenBank/DDBJ databases">
        <authorList>
            <person name="Varghese N."/>
            <person name="Submissions S."/>
        </authorList>
    </citation>
    <scope>NUCLEOTIDE SEQUENCE [LARGE SCALE GENOMIC DNA]</scope>
    <source>
        <strain evidence="2">LMG 26383,CCUG 61248,R- 45681</strain>
    </source>
</reference>
<keyword evidence="2" id="KW-1185">Reference proteome</keyword>
<name>A0A1H8AF45_9HYPH</name>
<dbReference type="EMBL" id="FOAN01000019">
    <property type="protein sequence ID" value="SEM68554.1"/>
    <property type="molecule type" value="Genomic_DNA"/>
</dbReference>
<dbReference type="STRING" id="1036779.SAMN04515666_11910"/>
<dbReference type="RefSeq" id="WP_208862401.1">
    <property type="nucleotide sequence ID" value="NZ_FOAN01000019.1"/>
</dbReference>